<protein>
    <recommendedName>
        <fullName evidence="2">BRCT domain-containing protein</fullName>
    </recommendedName>
</protein>
<feature type="domain" description="BRCT" evidence="2">
    <location>
        <begin position="326"/>
        <end position="394"/>
    </location>
</feature>
<name>A0A9P8PYH5_9ASCO</name>
<dbReference type="CDD" id="cd18436">
    <property type="entry name" value="BRCT_BRC1_like_rpt2"/>
    <property type="match status" value="1"/>
</dbReference>
<organism evidence="3 4">
    <name type="scientific">Wickerhamomyces mucosus</name>
    <dbReference type="NCBI Taxonomy" id="1378264"/>
    <lineage>
        <taxon>Eukaryota</taxon>
        <taxon>Fungi</taxon>
        <taxon>Dikarya</taxon>
        <taxon>Ascomycota</taxon>
        <taxon>Saccharomycotina</taxon>
        <taxon>Saccharomycetes</taxon>
        <taxon>Phaffomycetales</taxon>
        <taxon>Wickerhamomycetaceae</taxon>
        <taxon>Wickerhamomyces</taxon>
    </lineage>
</organism>
<dbReference type="GO" id="GO:0006302">
    <property type="term" value="P:double-strand break repair"/>
    <property type="evidence" value="ECO:0007669"/>
    <property type="project" value="TreeGrafter"/>
</dbReference>
<reference evidence="3" key="2">
    <citation type="submission" date="2021-01" db="EMBL/GenBank/DDBJ databases">
        <authorList>
            <person name="Schikora-Tamarit M.A."/>
        </authorList>
    </citation>
    <scope>NUCLEOTIDE SEQUENCE</scope>
    <source>
        <strain evidence="3">CBS6341</strain>
    </source>
</reference>
<accession>A0A9P8PYH5</accession>
<evidence type="ECO:0000313" key="3">
    <source>
        <dbReference type="EMBL" id="KAH3679930.1"/>
    </source>
</evidence>
<dbReference type="Pfam" id="PF16770">
    <property type="entry name" value="RTT107_BRCT_5"/>
    <property type="match status" value="1"/>
</dbReference>
<dbReference type="GO" id="GO:0005634">
    <property type="term" value="C:nucleus"/>
    <property type="evidence" value="ECO:0007669"/>
    <property type="project" value="TreeGrafter"/>
</dbReference>
<dbReference type="InterPro" id="IPR031906">
    <property type="entry name" value="RTT107_BRCT_6"/>
</dbReference>
<dbReference type="SUPFAM" id="SSF52113">
    <property type="entry name" value="BRCT domain"/>
    <property type="match status" value="2"/>
</dbReference>
<keyword evidence="4" id="KW-1185">Reference proteome</keyword>
<dbReference type="Pfam" id="PF16771">
    <property type="entry name" value="RTT107_BRCT_6"/>
    <property type="match status" value="1"/>
</dbReference>
<dbReference type="OrthoDB" id="342264at2759"/>
<dbReference type="SMART" id="SM00292">
    <property type="entry name" value="BRCT"/>
    <property type="match status" value="3"/>
</dbReference>
<feature type="compositionally biased region" description="Basic and acidic residues" evidence="1">
    <location>
        <begin position="616"/>
        <end position="632"/>
    </location>
</feature>
<dbReference type="InterPro" id="IPR001357">
    <property type="entry name" value="BRCT_dom"/>
</dbReference>
<feature type="region of interest" description="Disordered" evidence="1">
    <location>
        <begin position="471"/>
        <end position="547"/>
    </location>
</feature>
<dbReference type="PANTHER" id="PTHR47667:SF1">
    <property type="entry name" value="REGULATOR OF TY1 TRANSPOSITION PROTEIN 107"/>
    <property type="match status" value="1"/>
</dbReference>
<gene>
    <name evidence="3" type="ORF">WICMUC_000673</name>
</gene>
<comment type="caution">
    <text evidence="3">The sequence shown here is derived from an EMBL/GenBank/DDBJ whole genome shotgun (WGS) entry which is preliminary data.</text>
</comment>
<dbReference type="Pfam" id="PF00533">
    <property type="entry name" value="BRCT"/>
    <property type="match status" value="1"/>
</dbReference>
<evidence type="ECO:0000259" key="2">
    <source>
        <dbReference type="PROSITE" id="PS50172"/>
    </source>
</evidence>
<evidence type="ECO:0000313" key="4">
    <source>
        <dbReference type="Proteomes" id="UP000769528"/>
    </source>
</evidence>
<feature type="domain" description="BRCT" evidence="2">
    <location>
        <begin position="103"/>
        <end position="194"/>
    </location>
</feature>
<dbReference type="Proteomes" id="UP000769528">
    <property type="component" value="Unassembled WGS sequence"/>
</dbReference>
<dbReference type="InterPro" id="IPR053036">
    <property type="entry name" value="CellCycle_DNARepair_Reg"/>
</dbReference>
<proteinExistence type="predicted"/>
<feature type="compositionally biased region" description="Polar residues" evidence="1">
    <location>
        <begin position="492"/>
        <end position="501"/>
    </location>
</feature>
<sequence>MRSLFENFKILILESSELPSSEVEKIVEVLKQYSVPVDIDGINSKIKEDKFIEAKYTHVVSNTANFKLYRFTQEKLIPVVTADFIHKINEWKRQPSIRPFSPNPEHVLKDITVCVGGLPDSDKEAICGGVRALGGSFSETLNKFVTHLISVDLDEDCCIVVKSIDDPKIQIVVPNWIDDCIKLRKRLDETPYLLIDDELKLKNNLIRESAKVELEQLSVKSDKVLDKRVIYFGKDLEFEEGKSNIDLKSWIKHSGGTVTKRLSNADIYLGKYRDGLEYVTAMKNKLTVASLYWIYWIQEHKHYSSPYLKLLHHPWVRGGLPEMKDFVIASTNYTGDARQYVTKLVEALGGKFTTTMNRKNTHLIAASPVGKKYETALKWGEIKIVNHLWLEESYANWSLKPITHPRYNYFPNTIKLSDVIGETPLKLDVLEKFYQSGEIEHTTHIVEDSEDEGILSDSAVALNKELLENDNDSSIGENHIVSPIVANEDTNRQSIDTPEPTSRQKTDNNDDNNSISQRSNTDKDVLTPKKDLNVIDRSSQSPVKENLESNVPILQPHTEGLVKTKSTLLEMTRSRPQSNRKAKNQASEKLHADMEELNFFQKQNKSGKIPLLPSEIEERKRRREEEKLEKTASKSRASSAEPDHREMEQERNLVKKFKKEKTIPSTKYHINAIITGWENGFSKTDISFLSKLGIHLYSELRTGINTIASPKMMRTEKFLIALSYNLEHIINPDFFKHVIKEFKAHPNNLENLPDPNEYSLALTDDSSVKEATDIKLDDLLERCRERYSKRSKIFKDLNFNIISKLAGGSETISRILKAHGAQEVKVFKSQKDLKKINSLKFNKYGSFIFISNDKGYNDKLITLIAERDDGEIEGKIVEWDWVVSSIFKMAVQEDSFIVFSKTSQD</sequence>
<feature type="compositionally biased region" description="Basic and acidic residues" evidence="1">
    <location>
        <begin position="520"/>
        <end position="534"/>
    </location>
</feature>
<dbReference type="GO" id="GO:1990683">
    <property type="term" value="P:DNA double-strand break attachment to nuclear envelope"/>
    <property type="evidence" value="ECO:0007669"/>
    <property type="project" value="TreeGrafter"/>
</dbReference>
<dbReference type="Pfam" id="PF12738">
    <property type="entry name" value="PTCB-BRCT"/>
    <property type="match status" value="1"/>
</dbReference>
<evidence type="ECO:0000256" key="1">
    <source>
        <dbReference type="SAM" id="MobiDB-lite"/>
    </source>
</evidence>
<dbReference type="PROSITE" id="PS50172">
    <property type="entry name" value="BRCT"/>
    <property type="match status" value="2"/>
</dbReference>
<dbReference type="InterPro" id="IPR036420">
    <property type="entry name" value="BRCT_dom_sf"/>
</dbReference>
<reference evidence="3" key="1">
    <citation type="journal article" date="2021" name="Open Biol.">
        <title>Shared evolutionary footprints suggest mitochondrial oxidative damage underlies multiple complex I losses in fungi.</title>
        <authorList>
            <person name="Schikora-Tamarit M.A."/>
            <person name="Marcet-Houben M."/>
            <person name="Nosek J."/>
            <person name="Gabaldon T."/>
        </authorList>
    </citation>
    <scope>NUCLEOTIDE SEQUENCE</scope>
    <source>
        <strain evidence="3">CBS6341</strain>
    </source>
</reference>
<feature type="region of interest" description="Disordered" evidence="1">
    <location>
        <begin position="608"/>
        <end position="649"/>
    </location>
</feature>
<dbReference type="Gene3D" id="3.40.50.10190">
    <property type="entry name" value="BRCT domain"/>
    <property type="match status" value="4"/>
</dbReference>
<dbReference type="AlphaFoldDB" id="A0A9P8PYH5"/>
<dbReference type="PANTHER" id="PTHR47667">
    <property type="entry name" value="REGULATOR OF TY1 TRANSPOSITION PROTEIN 107"/>
    <property type="match status" value="1"/>
</dbReference>
<dbReference type="GO" id="GO:0035361">
    <property type="term" value="C:Cul8-RING ubiquitin ligase complex"/>
    <property type="evidence" value="ECO:0007669"/>
    <property type="project" value="TreeGrafter"/>
</dbReference>
<dbReference type="EMBL" id="JAEUBF010000206">
    <property type="protein sequence ID" value="KAH3679930.1"/>
    <property type="molecule type" value="Genomic_DNA"/>
</dbReference>